<dbReference type="RefSeq" id="YP_001950164.1">
    <property type="nucleotide sequence ID" value="NC_010811.2"/>
</dbReference>
<proteinExistence type="predicted"/>
<name>B2ZYA1_9CAUD</name>
<protein>
    <submittedName>
        <fullName evidence="1">Uncharacterized protein</fullName>
    </submittedName>
</protein>
<evidence type="ECO:0000313" key="1">
    <source>
        <dbReference type="EMBL" id="BAG41734.1"/>
    </source>
</evidence>
<accession>B2ZYA1</accession>
<reference evidence="1 2" key="1">
    <citation type="journal article" date="2010" name="Virology">
        <title>A jumbo phage infecting the phytopathogen Ralstonia solanacearum defines a new lineage of the Myoviridae family.</title>
        <authorList>
            <person name="Yamada T."/>
            <person name="Satoh S."/>
            <person name="Ishikawa H."/>
            <person name="Fujiwara A."/>
            <person name="Kawasaki T."/>
            <person name="Fujie M."/>
            <person name="Ogata H."/>
        </authorList>
    </citation>
    <scope>NUCLEOTIDE SEQUENCE [LARGE SCALE GENOMIC DNA]</scope>
</reference>
<organism evidence="1 2">
    <name type="scientific">Ralstonia phage phiRSL1</name>
    <dbReference type="NCBI Taxonomy" id="1980924"/>
    <lineage>
        <taxon>Viruses</taxon>
        <taxon>Duplodnaviria</taxon>
        <taxon>Heunggongvirae</taxon>
        <taxon>Uroviricota</taxon>
        <taxon>Caudoviricetes</taxon>
        <taxon>Mieseafarmvirus</taxon>
        <taxon>Mieseafarmvirus RSL1</taxon>
    </lineage>
</organism>
<dbReference type="GeneID" id="6369831"/>
<evidence type="ECO:0000313" key="2">
    <source>
        <dbReference type="Proteomes" id="UP000001034"/>
    </source>
</evidence>
<dbReference type="EMBL" id="AB366653">
    <property type="protein sequence ID" value="BAG41734.1"/>
    <property type="molecule type" value="Genomic_DNA"/>
</dbReference>
<keyword evidence="2" id="KW-1185">Reference proteome</keyword>
<sequence length="83" mass="9651">MDPKVLRRSLAAAHEALIRHQQTDPVTFYRKEVPRIMHDVQRGIINADDIRVLKQFTNISLSLLDKPEFLEACRAQQPDTRLD</sequence>
<dbReference type="KEGG" id="vg:6369831"/>
<dbReference type="Proteomes" id="UP000001034">
    <property type="component" value="Segment"/>
</dbReference>